<sequence>GKKDVEAMGIAEYNRHCRATVMNISGEWKHMVERTGRWIDFENDYRTLYPSYMESCWWVFKNLYEKGLIYKGFKVMPYSTACCTPLSNFEINDTYAPHVDTAATVTFPLLGHQNVCFVAWTTTPWTLPSNMCLAVKPDEEYAKVKGLFTIMIVTITLTLTLTIRQSDG</sequence>
<proteinExistence type="inferred from homology"/>
<dbReference type="PANTHER" id="PTHR42780">
    <property type="entry name" value="SOLEUCYL-TRNA SYNTHETASE"/>
    <property type="match status" value="1"/>
</dbReference>
<keyword evidence="6" id="KW-0030">Aminoacyl-tRNA synthetase</keyword>
<dbReference type="Gene3D" id="3.90.740.10">
    <property type="entry name" value="Valyl/Leucyl/Isoleucyl-tRNA synthetase, editing domain"/>
    <property type="match status" value="1"/>
</dbReference>
<dbReference type="SUPFAM" id="SSF50677">
    <property type="entry name" value="ValRS/IleRS/LeuRS editing domain"/>
    <property type="match status" value="1"/>
</dbReference>
<keyword evidence="7" id="KW-0812">Transmembrane</keyword>
<keyword evidence="7" id="KW-1133">Transmembrane helix</keyword>
<feature type="non-terminal residue" evidence="9">
    <location>
        <position position="1"/>
    </location>
</feature>
<feature type="domain" description="Aminoacyl-tRNA synthetase class Ia" evidence="8">
    <location>
        <begin position="2"/>
        <end position="93"/>
    </location>
</feature>
<keyword evidence="10" id="KW-1185">Reference proteome</keyword>
<dbReference type="PANTHER" id="PTHR42780:SF1">
    <property type="entry name" value="ISOLEUCINE--TRNA LIGASE, CYTOPLASMIC"/>
    <property type="match status" value="1"/>
</dbReference>
<evidence type="ECO:0000259" key="8">
    <source>
        <dbReference type="Pfam" id="PF00133"/>
    </source>
</evidence>
<keyword evidence="7" id="KW-0472">Membrane</keyword>
<evidence type="ECO:0000256" key="3">
    <source>
        <dbReference type="ARBA" id="ARBA00022741"/>
    </source>
</evidence>
<comment type="caution">
    <text evidence="9">The sequence shown here is derived from an EMBL/GenBank/DDBJ whole genome shotgun (WGS) entry which is preliminary data.</text>
</comment>
<dbReference type="GO" id="GO:0002161">
    <property type="term" value="F:aminoacyl-tRNA deacylase activity"/>
    <property type="evidence" value="ECO:0007669"/>
    <property type="project" value="InterPro"/>
</dbReference>
<evidence type="ECO:0000256" key="2">
    <source>
        <dbReference type="ARBA" id="ARBA00022598"/>
    </source>
</evidence>
<keyword evidence="4" id="KW-0067">ATP-binding</keyword>
<dbReference type="GO" id="GO:0004822">
    <property type="term" value="F:isoleucine-tRNA ligase activity"/>
    <property type="evidence" value="ECO:0007669"/>
    <property type="project" value="InterPro"/>
</dbReference>
<dbReference type="AlphaFoldDB" id="A0AA38HNA9"/>
<evidence type="ECO:0000256" key="1">
    <source>
        <dbReference type="ARBA" id="ARBA00005594"/>
    </source>
</evidence>
<evidence type="ECO:0000256" key="5">
    <source>
        <dbReference type="ARBA" id="ARBA00022917"/>
    </source>
</evidence>
<evidence type="ECO:0000313" key="9">
    <source>
        <dbReference type="EMBL" id="KAJ3630000.1"/>
    </source>
</evidence>
<dbReference type="GO" id="GO:0006428">
    <property type="term" value="P:isoleucyl-tRNA aminoacylation"/>
    <property type="evidence" value="ECO:0007669"/>
    <property type="project" value="TreeGrafter"/>
</dbReference>
<name>A0AA38HNA9_9CUCU</name>
<dbReference type="Pfam" id="PF00133">
    <property type="entry name" value="tRNA-synt_1"/>
    <property type="match status" value="1"/>
</dbReference>
<evidence type="ECO:0000313" key="10">
    <source>
        <dbReference type="Proteomes" id="UP001168821"/>
    </source>
</evidence>
<gene>
    <name evidence="9" type="ORF">Zmor_028528</name>
</gene>
<protein>
    <recommendedName>
        <fullName evidence="8">Aminoacyl-tRNA synthetase class Ia domain-containing protein</fullName>
    </recommendedName>
</protein>
<dbReference type="GO" id="GO:0005524">
    <property type="term" value="F:ATP binding"/>
    <property type="evidence" value="ECO:0007669"/>
    <property type="project" value="UniProtKB-KW"/>
</dbReference>
<evidence type="ECO:0000256" key="4">
    <source>
        <dbReference type="ARBA" id="ARBA00022840"/>
    </source>
</evidence>
<dbReference type="InterPro" id="IPR002300">
    <property type="entry name" value="aa-tRNA-synth_Ia"/>
</dbReference>
<reference evidence="9" key="1">
    <citation type="journal article" date="2023" name="G3 (Bethesda)">
        <title>Whole genome assemblies of Zophobas morio and Tenebrio molitor.</title>
        <authorList>
            <person name="Kaur S."/>
            <person name="Stinson S.A."/>
            <person name="diCenzo G.C."/>
        </authorList>
    </citation>
    <scope>NUCLEOTIDE SEQUENCE</scope>
    <source>
        <strain evidence="9">QUZm001</strain>
    </source>
</reference>
<feature type="non-terminal residue" evidence="9">
    <location>
        <position position="168"/>
    </location>
</feature>
<dbReference type="InterPro" id="IPR014729">
    <property type="entry name" value="Rossmann-like_a/b/a_fold"/>
</dbReference>
<accession>A0AA38HNA9</accession>
<keyword evidence="3" id="KW-0547">Nucleotide-binding</keyword>
<comment type="similarity">
    <text evidence="1">Belongs to the class-I aminoacyl-tRNA synthetase family.</text>
</comment>
<dbReference type="InterPro" id="IPR009008">
    <property type="entry name" value="Val/Leu/Ile-tRNA-synth_edit"/>
</dbReference>
<dbReference type="InterPro" id="IPR023586">
    <property type="entry name" value="Ile-tRNA-ligase_type2"/>
</dbReference>
<evidence type="ECO:0000256" key="6">
    <source>
        <dbReference type="ARBA" id="ARBA00023146"/>
    </source>
</evidence>
<dbReference type="EMBL" id="JALNTZ010000955">
    <property type="protein sequence ID" value="KAJ3630000.1"/>
    <property type="molecule type" value="Genomic_DNA"/>
</dbReference>
<feature type="transmembrane region" description="Helical" evidence="7">
    <location>
        <begin position="146"/>
        <end position="163"/>
    </location>
</feature>
<keyword evidence="5" id="KW-0648">Protein biosynthesis</keyword>
<organism evidence="9 10">
    <name type="scientific">Zophobas morio</name>
    <dbReference type="NCBI Taxonomy" id="2755281"/>
    <lineage>
        <taxon>Eukaryota</taxon>
        <taxon>Metazoa</taxon>
        <taxon>Ecdysozoa</taxon>
        <taxon>Arthropoda</taxon>
        <taxon>Hexapoda</taxon>
        <taxon>Insecta</taxon>
        <taxon>Pterygota</taxon>
        <taxon>Neoptera</taxon>
        <taxon>Endopterygota</taxon>
        <taxon>Coleoptera</taxon>
        <taxon>Polyphaga</taxon>
        <taxon>Cucujiformia</taxon>
        <taxon>Tenebrionidae</taxon>
        <taxon>Zophobas</taxon>
    </lineage>
</organism>
<evidence type="ECO:0000256" key="7">
    <source>
        <dbReference type="SAM" id="Phobius"/>
    </source>
</evidence>
<dbReference type="Gene3D" id="3.40.50.620">
    <property type="entry name" value="HUPs"/>
    <property type="match status" value="1"/>
</dbReference>
<dbReference type="SUPFAM" id="SSF52374">
    <property type="entry name" value="Nucleotidylyl transferase"/>
    <property type="match status" value="1"/>
</dbReference>
<dbReference type="Proteomes" id="UP001168821">
    <property type="component" value="Unassembled WGS sequence"/>
</dbReference>
<keyword evidence="2" id="KW-0436">Ligase</keyword>